<dbReference type="InterPro" id="IPR014729">
    <property type="entry name" value="Rossmann-like_a/b/a_fold"/>
</dbReference>
<comment type="function">
    <text evidence="6">Ligates lysine onto the cytidine present at position 34 of the AUA codon-specific tRNA(Ile) that contains the anticodon CAU, in an ATP-dependent manner. Cytidine is converted to lysidine, thus changing the amino acid specificity of the tRNA from methionine to isoleucine.</text>
</comment>
<dbReference type="Pfam" id="PF01171">
    <property type="entry name" value="ATP_bind_3"/>
    <property type="match status" value="1"/>
</dbReference>
<dbReference type="RefSeq" id="WP_232730209.1">
    <property type="nucleotide sequence ID" value="NZ_PHUF01000004.1"/>
</dbReference>
<dbReference type="PANTHER" id="PTHR43033">
    <property type="entry name" value="TRNA(ILE)-LYSIDINE SYNTHASE-RELATED"/>
    <property type="match status" value="1"/>
</dbReference>
<dbReference type="InterPro" id="IPR012795">
    <property type="entry name" value="tRNA_Ile_lys_synt_N"/>
</dbReference>
<reference evidence="8 9" key="1">
    <citation type="submission" date="2017-11" db="EMBL/GenBank/DDBJ databases">
        <title>Genomic Encyclopedia of Type Strains, Phase III (KMG-III): the genomes of soil and plant-associated and newly described type strains.</title>
        <authorList>
            <person name="Whitman W."/>
        </authorList>
    </citation>
    <scope>NUCLEOTIDE SEQUENCE [LARGE SCALE GENOMIC DNA]</scope>
    <source>
        <strain evidence="8 9">CGMCC 1.12274</strain>
    </source>
</reference>
<dbReference type="EC" id="6.3.4.19" evidence="6"/>
<dbReference type="GO" id="GO:0005737">
    <property type="term" value="C:cytoplasm"/>
    <property type="evidence" value="ECO:0007669"/>
    <property type="project" value="UniProtKB-SubCell"/>
</dbReference>
<keyword evidence="4 6" id="KW-0067">ATP-binding</keyword>
<dbReference type="InterPro" id="IPR011063">
    <property type="entry name" value="TilS/TtcA_N"/>
</dbReference>
<organism evidence="8 9">
    <name type="scientific">Novosphingobium kunmingense</name>
    <dbReference type="NCBI Taxonomy" id="1211806"/>
    <lineage>
        <taxon>Bacteria</taxon>
        <taxon>Pseudomonadati</taxon>
        <taxon>Pseudomonadota</taxon>
        <taxon>Alphaproteobacteria</taxon>
        <taxon>Sphingomonadales</taxon>
        <taxon>Sphingomonadaceae</taxon>
        <taxon>Novosphingobium</taxon>
    </lineage>
</organism>
<dbReference type="HAMAP" id="MF_01161">
    <property type="entry name" value="tRNA_Ile_lys_synt"/>
    <property type="match status" value="1"/>
</dbReference>
<comment type="similarity">
    <text evidence="6">Belongs to the tRNA(Ile)-lysidine synthase family.</text>
</comment>
<comment type="domain">
    <text evidence="6">The N-terminal region contains the highly conserved SGGXDS motif, predicted to be a P-loop motif involved in ATP binding.</text>
</comment>
<comment type="subcellular location">
    <subcellularLocation>
        <location evidence="6">Cytoplasm</location>
    </subcellularLocation>
</comment>
<dbReference type="GO" id="GO:0032267">
    <property type="term" value="F:tRNA(Ile)-lysidine synthase activity"/>
    <property type="evidence" value="ECO:0007669"/>
    <property type="project" value="UniProtKB-EC"/>
</dbReference>
<feature type="binding site" evidence="6">
    <location>
        <begin position="13"/>
        <end position="18"/>
    </location>
    <ligand>
        <name>ATP</name>
        <dbReference type="ChEBI" id="CHEBI:30616"/>
    </ligand>
</feature>
<evidence type="ECO:0000256" key="3">
    <source>
        <dbReference type="ARBA" id="ARBA00022741"/>
    </source>
</evidence>
<evidence type="ECO:0000313" key="9">
    <source>
        <dbReference type="Proteomes" id="UP000232587"/>
    </source>
</evidence>
<gene>
    <name evidence="6" type="primary">tilS</name>
    <name evidence="8" type="ORF">B0I00_2318</name>
</gene>
<dbReference type="GO" id="GO:0005524">
    <property type="term" value="F:ATP binding"/>
    <property type="evidence" value="ECO:0007669"/>
    <property type="project" value="UniProtKB-UniRule"/>
</dbReference>
<evidence type="ECO:0000256" key="4">
    <source>
        <dbReference type="ARBA" id="ARBA00022840"/>
    </source>
</evidence>
<feature type="domain" description="tRNA(Ile)-lysidine/2-thiocytidine synthase N-terminal" evidence="7">
    <location>
        <begin position="9"/>
        <end position="183"/>
    </location>
</feature>
<evidence type="ECO:0000259" key="7">
    <source>
        <dbReference type="Pfam" id="PF01171"/>
    </source>
</evidence>
<dbReference type="Proteomes" id="UP000232587">
    <property type="component" value="Unassembled WGS sequence"/>
</dbReference>
<sequence length="298" mass="31172">MWTGEGRLGLAVSGGPDSLALLLLARAVRPDRIAAATVDHGLRAASTDEAAMVATLCADLGVAHQTLRVTVDPGNVQAEARGARYGALADWAQREGLAAIATAHHADDQAETLLARLNRGSGVAGLAGVRARGVVPDTRLPLLRPLLGWRRGELTSVVAAAGIAAVDDPSNSDDRFDRVRIRKALARADWIDVPALAASAANLADADAALDWMAGAEWDSCVSAVPMGLTYRPRAPRAVALRIIARIVSELDGSPPRGSAVARVFDALVARQPASIGNLVARAMPDGWTFTTAPRRRS</sequence>
<dbReference type="CDD" id="cd01992">
    <property type="entry name" value="TilS_N"/>
    <property type="match status" value="1"/>
</dbReference>
<keyword evidence="2 6" id="KW-0819">tRNA processing</keyword>
<name>A0A2N0H760_9SPHN</name>
<evidence type="ECO:0000256" key="1">
    <source>
        <dbReference type="ARBA" id="ARBA00022598"/>
    </source>
</evidence>
<evidence type="ECO:0000256" key="6">
    <source>
        <dbReference type="HAMAP-Rule" id="MF_01161"/>
    </source>
</evidence>
<dbReference type="PANTHER" id="PTHR43033:SF5">
    <property type="entry name" value="TRNA(ILE)-LYSIDINE SYNTHETASE"/>
    <property type="match status" value="1"/>
</dbReference>
<dbReference type="AlphaFoldDB" id="A0A2N0H760"/>
<keyword evidence="3 6" id="KW-0547">Nucleotide-binding</keyword>
<comment type="caution">
    <text evidence="8">The sequence shown here is derived from an EMBL/GenBank/DDBJ whole genome shotgun (WGS) entry which is preliminary data.</text>
</comment>
<keyword evidence="9" id="KW-1185">Reference proteome</keyword>
<dbReference type="GO" id="GO:0006400">
    <property type="term" value="P:tRNA modification"/>
    <property type="evidence" value="ECO:0007669"/>
    <property type="project" value="UniProtKB-UniRule"/>
</dbReference>
<dbReference type="EMBL" id="PHUF01000004">
    <property type="protein sequence ID" value="PKB14720.1"/>
    <property type="molecule type" value="Genomic_DNA"/>
</dbReference>
<dbReference type="NCBIfam" id="TIGR02432">
    <property type="entry name" value="lysidine_TilS_N"/>
    <property type="match status" value="1"/>
</dbReference>
<dbReference type="Gene3D" id="3.40.50.620">
    <property type="entry name" value="HUPs"/>
    <property type="match status" value="1"/>
</dbReference>
<evidence type="ECO:0000256" key="2">
    <source>
        <dbReference type="ARBA" id="ARBA00022694"/>
    </source>
</evidence>
<evidence type="ECO:0000313" key="8">
    <source>
        <dbReference type="EMBL" id="PKB14720.1"/>
    </source>
</evidence>
<dbReference type="InterPro" id="IPR012094">
    <property type="entry name" value="tRNA_Ile_lys_synt"/>
</dbReference>
<keyword evidence="1 6" id="KW-0436">Ligase</keyword>
<evidence type="ECO:0000256" key="5">
    <source>
        <dbReference type="ARBA" id="ARBA00048539"/>
    </source>
</evidence>
<keyword evidence="6" id="KW-0963">Cytoplasm</keyword>
<accession>A0A2N0H760</accession>
<protein>
    <recommendedName>
        <fullName evidence="6">tRNA(Ile)-lysidine synthase</fullName>
        <ecNumber evidence="6">6.3.4.19</ecNumber>
    </recommendedName>
    <alternativeName>
        <fullName evidence="6">tRNA(Ile)-2-lysyl-cytidine synthase</fullName>
    </alternativeName>
    <alternativeName>
        <fullName evidence="6">tRNA(Ile)-lysidine synthetase</fullName>
    </alternativeName>
</protein>
<comment type="catalytic activity">
    <reaction evidence="5 6">
        <text>cytidine(34) in tRNA(Ile2) + L-lysine + ATP = lysidine(34) in tRNA(Ile2) + AMP + diphosphate + H(+)</text>
        <dbReference type="Rhea" id="RHEA:43744"/>
        <dbReference type="Rhea" id="RHEA-COMP:10625"/>
        <dbReference type="Rhea" id="RHEA-COMP:10670"/>
        <dbReference type="ChEBI" id="CHEBI:15378"/>
        <dbReference type="ChEBI" id="CHEBI:30616"/>
        <dbReference type="ChEBI" id="CHEBI:32551"/>
        <dbReference type="ChEBI" id="CHEBI:33019"/>
        <dbReference type="ChEBI" id="CHEBI:82748"/>
        <dbReference type="ChEBI" id="CHEBI:83665"/>
        <dbReference type="ChEBI" id="CHEBI:456215"/>
        <dbReference type="EC" id="6.3.4.19"/>
    </reaction>
</comment>
<proteinExistence type="inferred from homology"/>
<dbReference type="SUPFAM" id="SSF52402">
    <property type="entry name" value="Adenine nucleotide alpha hydrolases-like"/>
    <property type="match status" value="1"/>
</dbReference>